<reference evidence="1" key="1">
    <citation type="submission" date="2021-05" db="EMBL/GenBank/DDBJ databases">
        <authorList>
            <person name="Khan N."/>
        </authorList>
    </citation>
    <scope>NUCLEOTIDE SEQUENCE</scope>
</reference>
<evidence type="ECO:0000313" key="1">
    <source>
        <dbReference type="EMBL" id="CAG7566390.1"/>
    </source>
</evidence>
<organism evidence="1 2">
    <name type="scientific">Fusarium equiseti</name>
    <name type="common">Fusarium scirpi</name>
    <dbReference type="NCBI Taxonomy" id="61235"/>
    <lineage>
        <taxon>Eukaryota</taxon>
        <taxon>Fungi</taxon>
        <taxon>Dikarya</taxon>
        <taxon>Ascomycota</taxon>
        <taxon>Pezizomycotina</taxon>
        <taxon>Sordariomycetes</taxon>
        <taxon>Hypocreomycetidae</taxon>
        <taxon>Hypocreales</taxon>
        <taxon>Nectriaceae</taxon>
        <taxon>Fusarium</taxon>
        <taxon>Fusarium incarnatum-equiseti species complex</taxon>
    </lineage>
</organism>
<accession>A0A8J2NQ67</accession>
<proteinExistence type="predicted"/>
<dbReference type="EMBL" id="CAJSTJ010000206">
    <property type="protein sequence ID" value="CAG7566390.1"/>
    <property type="molecule type" value="Genomic_DNA"/>
</dbReference>
<dbReference type="AlphaFoldDB" id="A0A8J2NQ67"/>
<name>A0A8J2NQ67_FUSEQ</name>
<sequence length="464" mass="51461">MATAATVTMTEGDQWTPNTFAEIRFKESLTKLAGSTDPVMLTPSPSLAQTKEGERQQKLFLLQSKAYFGMSTPSKIDPRVIDKLTLHFNKDLKAYVMSGRKFPQSNDEFDKKISKNAFKRLEVVDSNIYDDTKRTMVGIGSTCGPFYTDNLFQIVQAGSIAKTWASDTLENLQSSDAPAISLYTQLMVLCDTKYKTMADLDDDFAHAREAANIQLTQLEQTAKDKCAEATRIVTALLKFRSDTNQFVDSLQALITKYSKTPVKYNDKTVTGYLAYISADYADSVVKMGDELNKYNSAYDDWKTATGLAVGVGVSFGWFPLFGWVALAFAANNADNLHSAYEKLWDNYNQLKSDNEEEAHLIDFVTTIIAQFTEVGNTIQGAVDAVGTLSTMMQDQADAYSGINSTLHTLGDFTLSSDAVNRQIFIKAKLKISIKKLEELYTASNGFMDAIMTEDPNFVKTLSQA</sequence>
<comment type="caution">
    <text evidence="1">The sequence shown here is derived from an EMBL/GenBank/DDBJ whole genome shotgun (WGS) entry which is preliminary data.</text>
</comment>
<dbReference type="Proteomes" id="UP000693738">
    <property type="component" value="Unassembled WGS sequence"/>
</dbReference>
<evidence type="ECO:0000313" key="2">
    <source>
        <dbReference type="Proteomes" id="UP000693738"/>
    </source>
</evidence>
<gene>
    <name evidence="1" type="ORF">FEQUK3_LOCUS12096</name>
</gene>
<protein>
    <submittedName>
        <fullName evidence="1">Uncharacterized protein</fullName>
    </submittedName>
</protein>